<keyword evidence="1" id="KW-0560">Oxidoreductase</keyword>
<accession>A0A418N1F3</accession>
<dbReference type="Gene3D" id="3.50.50.60">
    <property type="entry name" value="FAD/NAD(P)-binding domain"/>
    <property type="match status" value="1"/>
</dbReference>
<dbReference type="PRINTS" id="PR00420">
    <property type="entry name" value="RNGMNOXGNASE"/>
</dbReference>
<evidence type="ECO:0000313" key="5">
    <source>
        <dbReference type="EMBL" id="RIV41253.1"/>
    </source>
</evidence>
<proteinExistence type="predicted"/>
<organism evidence="5 6">
    <name type="scientific">Micromonospora radicis</name>
    <dbReference type="NCBI Taxonomy" id="1894971"/>
    <lineage>
        <taxon>Bacteria</taxon>
        <taxon>Bacillati</taxon>
        <taxon>Actinomycetota</taxon>
        <taxon>Actinomycetes</taxon>
        <taxon>Micromonosporales</taxon>
        <taxon>Micromonosporaceae</taxon>
        <taxon>Micromonospora</taxon>
    </lineage>
</organism>
<gene>
    <name evidence="5" type="ORF">D2L64_00610</name>
</gene>
<keyword evidence="3" id="KW-0812">Transmembrane</keyword>
<protein>
    <submittedName>
        <fullName evidence="5">FAD-dependent oxidoreductase</fullName>
    </submittedName>
</protein>
<dbReference type="Proteomes" id="UP000283832">
    <property type="component" value="Unassembled WGS sequence"/>
</dbReference>
<dbReference type="PANTHER" id="PTHR13789">
    <property type="entry name" value="MONOOXYGENASE"/>
    <property type="match status" value="1"/>
</dbReference>
<dbReference type="GO" id="GO:0004497">
    <property type="term" value="F:monooxygenase activity"/>
    <property type="evidence" value="ECO:0007669"/>
    <property type="project" value="UniProtKB-KW"/>
</dbReference>
<dbReference type="EMBL" id="QXEC01000001">
    <property type="protein sequence ID" value="RIV41253.1"/>
    <property type="molecule type" value="Genomic_DNA"/>
</dbReference>
<dbReference type="PANTHER" id="PTHR13789:SF309">
    <property type="entry name" value="PUTATIVE (AFU_ORTHOLOGUE AFUA_6G14510)-RELATED"/>
    <property type="match status" value="1"/>
</dbReference>
<dbReference type="Pfam" id="PF01494">
    <property type="entry name" value="FAD_binding_3"/>
    <property type="match status" value="1"/>
</dbReference>
<keyword evidence="6" id="KW-1185">Reference proteome</keyword>
<feature type="transmembrane region" description="Helical" evidence="3">
    <location>
        <begin position="12"/>
        <end position="33"/>
    </location>
</feature>
<dbReference type="InterPro" id="IPR050493">
    <property type="entry name" value="FAD-dep_Monooxygenase_BioMet"/>
</dbReference>
<dbReference type="AlphaFoldDB" id="A0A418N1F3"/>
<sequence length="396" mass="42062">MTFYRRRRVGAVAHGHAVVVGGGIGGLAAAVALGRRGWRTTILERAPEPREVGAGITLMANGVRGLEALGLGTKLQRIGRADGPGGLRTRTGRWLSRVDAEEMSRLLGTTAIGVHRRDLHRLLREALPAEALRTGCAVQDADPDSAVVRYRHAGGSAELHADLVVGADGINSVLRTRLWPQLPPPVYGGSTTWRAAVAYDGPLATAVSWGTGAEFGMVPLGADRVYWYAALGAAPGGRAADELALVREHFGHWHDPIPALLAATAPDAVLRHDLYHLATPLPSYVRGRVALLGDAAHAMMPNLGQGGCQAIEDAVTLGAVADPNTDVPAALRAYDQQRRPRSQAVARAAAQMARYGQQLRNPAAVAVRDTLAWLAPNRAALRSMARHADWRPPSID</sequence>
<evidence type="ECO:0000256" key="1">
    <source>
        <dbReference type="ARBA" id="ARBA00023002"/>
    </source>
</evidence>
<name>A0A418N1F3_9ACTN</name>
<evidence type="ECO:0000313" key="6">
    <source>
        <dbReference type="Proteomes" id="UP000283832"/>
    </source>
</evidence>
<dbReference type="SUPFAM" id="SSF51905">
    <property type="entry name" value="FAD/NAD(P)-binding domain"/>
    <property type="match status" value="1"/>
</dbReference>
<dbReference type="GO" id="GO:0071949">
    <property type="term" value="F:FAD binding"/>
    <property type="evidence" value="ECO:0007669"/>
    <property type="project" value="InterPro"/>
</dbReference>
<evidence type="ECO:0000256" key="2">
    <source>
        <dbReference type="ARBA" id="ARBA00023033"/>
    </source>
</evidence>
<evidence type="ECO:0000256" key="3">
    <source>
        <dbReference type="SAM" id="Phobius"/>
    </source>
</evidence>
<evidence type="ECO:0000259" key="4">
    <source>
        <dbReference type="Pfam" id="PF01494"/>
    </source>
</evidence>
<feature type="domain" description="FAD-binding" evidence="4">
    <location>
        <begin position="17"/>
        <end position="348"/>
    </location>
</feature>
<comment type="caution">
    <text evidence="5">The sequence shown here is derived from an EMBL/GenBank/DDBJ whole genome shotgun (WGS) entry which is preliminary data.</text>
</comment>
<keyword evidence="2" id="KW-0503">Monooxygenase</keyword>
<keyword evidence="3" id="KW-1133">Transmembrane helix</keyword>
<dbReference type="InterPro" id="IPR036188">
    <property type="entry name" value="FAD/NAD-bd_sf"/>
</dbReference>
<keyword evidence="3" id="KW-0472">Membrane</keyword>
<reference evidence="5 6" key="1">
    <citation type="submission" date="2018-08" db="EMBL/GenBank/DDBJ databases">
        <title>Jishengella sp. nov., isolated from a root of Azadirachta indica A. Juss. var. siamensis Valenton.</title>
        <authorList>
            <person name="Kuncharoen N."/>
            <person name="Tanasupawat S."/>
            <person name="Kudo T."/>
            <person name="Ohkuma M."/>
        </authorList>
    </citation>
    <scope>NUCLEOTIDE SEQUENCE [LARGE SCALE GENOMIC DNA]</scope>
    <source>
        <strain evidence="5 6">AZ1-13</strain>
    </source>
</reference>
<dbReference type="InterPro" id="IPR002938">
    <property type="entry name" value="FAD-bd"/>
</dbReference>
<dbReference type="OrthoDB" id="9782160at2"/>